<accession>A0AA35QCJ3</accession>
<comment type="similarity">
    <text evidence="1">Belongs to the tpcK family.</text>
</comment>
<evidence type="ECO:0000259" key="2">
    <source>
        <dbReference type="Pfam" id="PF07110"/>
    </source>
</evidence>
<protein>
    <recommendedName>
        <fullName evidence="2">EthD domain-containing protein</fullName>
    </recommendedName>
</protein>
<dbReference type="Proteomes" id="UP001160390">
    <property type="component" value="Unassembled WGS sequence"/>
</dbReference>
<dbReference type="GO" id="GO:0016491">
    <property type="term" value="F:oxidoreductase activity"/>
    <property type="evidence" value="ECO:0007669"/>
    <property type="project" value="InterPro"/>
</dbReference>
<proteinExistence type="inferred from homology"/>
<evidence type="ECO:0000313" key="4">
    <source>
        <dbReference type="Proteomes" id="UP001160390"/>
    </source>
</evidence>
<comment type="caution">
    <text evidence="3">The sequence shown here is derived from an EMBL/GenBank/DDBJ whole genome shotgun (WGS) entry which is preliminary data.</text>
</comment>
<dbReference type="InterPro" id="IPR009799">
    <property type="entry name" value="EthD_dom"/>
</dbReference>
<evidence type="ECO:0000256" key="1">
    <source>
        <dbReference type="ARBA" id="ARBA00005986"/>
    </source>
</evidence>
<reference evidence="3" key="1">
    <citation type="submission" date="2023-01" db="EMBL/GenBank/DDBJ databases">
        <authorList>
            <person name="Piombo E."/>
        </authorList>
    </citation>
    <scope>NUCLEOTIDE SEQUENCE</scope>
</reference>
<organism evidence="3 4">
    <name type="scientific">Clonostachys chloroleuca</name>
    <dbReference type="NCBI Taxonomy" id="1926264"/>
    <lineage>
        <taxon>Eukaryota</taxon>
        <taxon>Fungi</taxon>
        <taxon>Dikarya</taxon>
        <taxon>Ascomycota</taxon>
        <taxon>Pezizomycotina</taxon>
        <taxon>Sordariomycetes</taxon>
        <taxon>Hypocreomycetidae</taxon>
        <taxon>Hypocreales</taxon>
        <taxon>Bionectriaceae</taxon>
        <taxon>Clonostachys</taxon>
    </lineage>
</organism>
<dbReference type="Gene3D" id="3.30.70.100">
    <property type="match status" value="1"/>
</dbReference>
<gene>
    <name evidence="3" type="ORF">CCHLO57077_00016865</name>
</gene>
<keyword evidence="4" id="KW-1185">Reference proteome</keyword>
<feature type="domain" description="EthD" evidence="2">
    <location>
        <begin position="18"/>
        <end position="114"/>
    </location>
</feature>
<sequence length="133" mass="14603">METVSSQTTTVFILLARKEGTTIAEFKEYYETQHVPLITRLVFQGDLQPLSYGRNYVNRNNTGSLIGGGAASWVHDCITTVVCRDTTHRDAIFAEFIRQGAAIGADEANFLDRSKSTMIFPGEGLVTVPTDGL</sequence>
<evidence type="ECO:0000313" key="3">
    <source>
        <dbReference type="EMBL" id="CAI6099510.1"/>
    </source>
</evidence>
<dbReference type="EMBL" id="CABFNP030001320">
    <property type="protein sequence ID" value="CAI6099510.1"/>
    <property type="molecule type" value="Genomic_DNA"/>
</dbReference>
<dbReference type="SUPFAM" id="SSF54909">
    <property type="entry name" value="Dimeric alpha+beta barrel"/>
    <property type="match status" value="1"/>
</dbReference>
<dbReference type="Pfam" id="PF07110">
    <property type="entry name" value="EthD"/>
    <property type="match status" value="1"/>
</dbReference>
<dbReference type="AlphaFoldDB" id="A0AA35QCJ3"/>
<name>A0AA35QCJ3_9HYPO</name>
<dbReference type="InterPro" id="IPR011008">
    <property type="entry name" value="Dimeric_a/b-barrel"/>
</dbReference>